<dbReference type="GO" id="GO:0016887">
    <property type="term" value="F:ATP hydrolysis activity"/>
    <property type="evidence" value="ECO:0007669"/>
    <property type="project" value="TreeGrafter"/>
</dbReference>
<reference evidence="3 4" key="1">
    <citation type="submission" date="2018-11" db="EMBL/GenBank/DDBJ databases">
        <title>The genome of Variovorax sp T529.</title>
        <authorList>
            <person name="Gao J."/>
        </authorList>
    </citation>
    <scope>NUCLEOTIDE SEQUENCE [LARGE SCALE GENOMIC DNA]</scope>
    <source>
        <strain evidence="3 4">T529</strain>
    </source>
</reference>
<evidence type="ECO:0000256" key="2">
    <source>
        <dbReference type="ARBA" id="ARBA00022840"/>
    </source>
</evidence>
<accession>A0A3P3E750</accession>
<evidence type="ECO:0000256" key="1">
    <source>
        <dbReference type="ARBA" id="ARBA00022741"/>
    </source>
</evidence>
<dbReference type="GO" id="GO:0051782">
    <property type="term" value="P:negative regulation of cell division"/>
    <property type="evidence" value="ECO:0007669"/>
    <property type="project" value="TreeGrafter"/>
</dbReference>
<comment type="caution">
    <text evidence="3">The sequence shown here is derived from an EMBL/GenBank/DDBJ whole genome shotgun (WGS) entry which is preliminary data.</text>
</comment>
<dbReference type="PANTHER" id="PTHR43384">
    <property type="entry name" value="SEPTUM SITE-DETERMINING PROTEIN MIND HOMOLOG, CHLOROPLASTIC-RELATED"/>
    <property type="match status" value="1"/>
</dbReference>
<dbReference type="Proteomes" id="UP000271590">
    <property type="component" value="Unassembled WGS sequence"/>
</dbReference>
<dbReference type="Pfam" id="PF10609">
    <property type="entry name" value="ParA"/>
    <property type="match status" value="1"/>
</dbReference>
<dbReference type="PANTHER" id="PTHR43384:SF6">
    <property type="entry name" value="SEPTUM SITE-DETERMINING PROTEIN MIND HOMOLOG, CHLOROPLASTIC"/>
    <property type="match status" value="1"/>
</dbReference>
<dbReference type="GO" id="GO:0009898">
    <property type="term" value="C:cytoplasmic side of plasma membrane"/>
    <property type="evidence" value="ECO:0007669"/>
    <property type="project" value="TreeGrafter"/>
</dbReference>
<dbReference type="AlphaFoldDB" id="A0A3P3E750"/>
<keyword evidence="1" id="KW-0547">Nucleotide-binding</keyword>
<dbReference type="EMBL" id="RQXU01000025">
    <property type="protein sequence ID" value="RRH82295.1"/>
    <property type="molecule type" value="Genomic_DNA"/>
</dbReference>
<dbReference type="InterPro" id="IPR033756">
    <property type="entry name" value="YlxH/NBP35"/>
</dbReference>
<protein>
    <submittedName>
        <fullName evidence="3">Uncharacterized protein</fullName>
    </submittedName>
</protein>
<keyword evidence="2" id="KW-0067">ATP-binding</keyword>
<dbReference type="InterPro" id="IPR027417">
    <property type="entry name" value="P-loop_NTPase"/>
</dbReference>
<proteinExistence type="predicted"/>
<organism evidence="3 4">
    <name type="scientific">Variovorax beijingensis</name>
    <dbReference type="NCBI Taxonomy" id="2496117"/>
    <lineage>
        <taxon>Bacteria</taxon>
        <taxon>Pseudomonadati</taxon>
        <taxon>Pseudomonadota</taxon>
        <taxon>Betaproteobacteria</taxon>
        <taxon>Burkholderiales</taxon>
        <taxon>Comamonadaceae</taxon>
        <taxon>Variovorax</taxon>
    </lineage>
</organism>
<dbReference type="Gene3D" id="3.40.50.300">
    <property type="entry name" value="P-loop containing nucleotide triphosphate hydrolases"/>
    <property type="match status" value="1"/>
</dbReference>
<dbReference type="GO" id="GO:0005829">
    <property type="term" value="C:cytosol"/>
    <property type="evidence" value="ECO:0007669"/>
    <property type="project" value="TreeGrafter"/>
</dbReference>
<dbReference type="GO" id="GO:0005524">
    <property type="term" value="F:ATP binding"/>
    <property type="evidence" value="ECO:0007669"/>
    <property type="project" value="UniProtKB-KW"/>
</dbReference>
<sequence length="903" mass="99541">MSSGQFISAVTRNKLWSSSMRSVFETIEVFKMLLDPTKPHGRLQDVRVSFVPPSLQIEAISDDFAGLDEEARLRLLQEWTTEVAGGAEDSLTDLMVRLPVSINAVTVAEASAQARSGLRQSGASWVSSFIDEPTRGRGAKVEATQKYVHFYGYKGGQGRSTVLGLLAKALADDGYRVLTVDADIEAPSLDLLFGVTADTYSQTLMGLCGWADQIQPVAGAYAGRFGGRVDLLPCRPRNDSADLDFALLVASAPLDSRVYEWAADRLSMELSKQESAYDVVLVDHRTGIASSVLPLMSRLPGSATVFARTDFNTAKVPSEMRRVVRSIFSATASVPGAFVGFQLDPNRKAGSAQPPAEARVREQLLNELACAMEGAIEGEAETEISVSELALNWIDWYLDRALLEPNLPSVHKLQTDNIASLGLLRETLGLPIGKRADRQISSASAAPSAATATSSLSGARDAGQFIHIPEVESLFVPGSPYSYVLGRKGTGKTRLLREMAARGLGTPLLVAADETGTSGLRSLSIEASEWLERCRFDASTFWWSLLGMAVEQFGSGAPLEDIVRRHVGARTEPKVVADRVAIKTRLMELAQPETLLIDGLETLVPAANIKEFVAALFNMMSAIQNDPALASRVTIRSFVREDLATDSVQNVEQQMEQRHQRLKWSARSILNFAISRLPTLTWIKGRFPTVCDEIVQRRDEVGRGAMSEQEATALMLRVFPARLRRNNLSTATFLRLYFSDAGGDDTNKATFYPRLYLSFLQKLDELASQTDGAVDDQEQRIASALLNRAYDEASSEFINETKQELSHLLSLEYEDENDAGRAESDQIKVTKFIAAFDGLSTPFEHEALIAQLQSRTQFREKSVRESLQRMKAIRMFEDRPGYGGWWRVGQLYKMGLRMKYVRG</sequence>
<name>A0A3P3E750_9BURK</name>
<gene>
    <name evidence="3" type="ORF">EH244_26975</name>
</gene>
<dbReference type="InterPro" id="IPR050625">
    <property type="entry name" value="ParA/MinD_ATPase"/>
</dbReference>
<evidence type="ECO:0000313" key="4">
    <source>
        <dbReference type="Proteomes" id="UP000271590"/>
    </source>
</evidence>
<dbReference type="SUPFAM" id="SSF52540">
    <property type="entry name" value="P-loop containing nucleoside triphosphate hydrolases"/>
    <property type="match status" value="1"/>
</dbReference>
<evidence type="ECO:0000313" key="3">
    <source>
        <dbReference type="EMBL" id="RRH82295.1"/>
    </source>
</evidence>